<feature type="transmembrane region" description="Helical" evidence="8">
    <location>
        <begin position="215"/>
        <end position="240"/>
    </location>
</feature>
<feature type="transmembrane region" description="Helical" evidence="8">
    <location>
        <begin position="252"/>
        <end position="269"/>
    </location>
</feature>
<evidence type="ECO:0000256" key="7">
    <source>
        <dbReference type="ARBA" id="ARBA00023136"/>
    </source>
</evidence>
<feature type="transmembrane region" description="Helical" evidence="8">
    <location>
        <begin position="12"/>
        <end position="29"/>
    </location>
</feature>
<evidence type="ECO:0000256" key="3">
    <source>
        <dbReference type="ARBA" id="ARBA00022670"/>
    </source>
</evidence>
<organism evidence="9 10">
    <name type="scientific">Marinobacter lutaoensis</name>
    <dbReference type="NCBI Taxonomy" id="135739"/>
    <lineage>
        <taxon>Bacteria</taxon>
        <taxon>Pseudomonadati</taxon>
        <taxon>Pseudomonadota</taxon>
        <taxon>Gammaproteobacteria</taxon>
        <taxon>Pseudomonadales</taxon>
        <taxon>Marinobacteraceae</taxon>
        <taxon>Marinobacter</taxon>
    </lineage>
</organism>
<evidence type="ECO:0000313" key="10">
    <source>
        <dbReference type="Proteomes" id="UP000189339"/>
    </source>
</evidence>
<dbReference type="Proteomes" id="UP000189339">
    <property type="component" value="Unassembled WGS sequence"/>
</dbReference>
<dbReference type="InterPro" id="IPR026392">
    <property type="entry name" value="Exo/Archaeosortase_dom"/>
</dbReference>
<dbReference type="RefSeq" id="WP_076722951.1">
    <property type="nucleotide sequence ID" value="NZ_MSCW01000001.1"/>
</dbReference>
<name>A0A1V2DXR6_9GAMM</name>
<keyword evidence="3" id="KW-0645">Protease</keyword>
<keyword evidence="7 8" id="KW-0472">Membrane</keyword>
<protein>
    <recommendedName>
        <fullName evidence="11">Exosortase</fullName>
    </recommendedName>
</protein>
<sequence length="468" mass="51125">MRLHWQMPASWWYALVTVLGVLLFLPTWTRLASIWLAWEQVMAHGLPTALIYLYLLFRHPPRLPAGEPAGRRFHPVGAALLVILTLAWSIFESVRIDTLSYLCLPTGMVLIAWTLLGARAALAFLPHALLLGLSIPIWSDLIPALVALASVVVGHLVSSVGMTALIEGNHITLPYGRLVIADGCSGIGYLAISLLLGAVLSILNDFRWKGWAVTLTLATTIALVVNWVRIVVLVAVAYTTDMDSPLVRDHELFGWLLYGLAVVPAIYFSPVRKRIHRPGHAAGTVSLTSLIPVLVCLMASQGALHMARSGASDLAPDEALPTGLEAMAAPPPMVPALPPHFTSRYARVSDSAVFAVVSRYRRPSPDAKIVPYLSNDLFDARWYREGEATHGLTTWRSLSTGQRVLVKNLYTVGQYTSDNYRTAKLLQIPAIFQGDTRFRMVTLLAPCDYASCRAAADRLQAAARALGD</sequence>
<feature type="transmembrane region" description="Helical" evidence="8">
    <location>
        <begin position="186"/>
        <end position="203"/>
    </location>
</feature>
<dbReference type="STRING" id="135739.BTO32_03110"/>
<feature type="transmembrane region" description="Helical" evidence="8">
    <location>
        <begin position="111"/>
        <end position="133"/>
    </location>
</feature>
<keyword evidence="6 8" id="KW-1133">Transmembrane helix</keyword>
<proteinExistence type="predicted"/>
<keyword evidence="2" id="KW-1003">Cell membrane</keyword>
<dbReference type="OrthoDB" id="9797363at2"/>
<comment type="subcellular location">
    <subcellularLocation>
        <location evidence="1">Cell membrane</location>
        <topology evidence="1">Multi-pass membrane protein</topology>
    </subcellularLocation>
</comment>
<dbReference type="AlphaFoldDB" id="A0A1V2DXR6"/>
<dbReference type="GO" id="GO:0005886">
    <property type="term" value="C:plasma membrane"/>
    <property type="evidence" value="ECO:0007669"/>
    <property type="project" value="UniProtKB-SubCell"/>
</dbReference>
<accession>A0A1V2DXR6</accession>
<evidence type="ECO:0000256" key="6">
    <source>
        <dbReference type="ARBA" id="ARBA00022989"/>
    </source>
</evidence>
<dbReference type="NCBIfam" id="TIGR04178">
    <property type="entry name" value="exo_archaeo"/>
    <property type="match status" value="1"/>
</dbReference>
<evidence type="ECO:0000256" key="5">
    <source>
        <dbReference type="ARBA" id="ARBA00022801"/>
    </source>
</evidence>
<feature type="transmembrane region" description="Helical" evidence="8">
    <location>
        <begin position="73"/>
        <end position="91"/>
    </location>
</feature>
<dbReference type="Pfam" id="PF09721">
    <property type="entry name" value="Exosortase_EpsH"/>
    <property type="match status" value="1"/>
</dbReference>
<keyword evidence="10" id="KW-1185">Reference proteome</keyword>
<gene>
    <name evidence="9" type="ORF">BTO32_03110</name>
</gene>
<dbReference type="InterPro" id="IPR019127">
    <property type="entry name" value="Exosortase"/>
</dbReference>
<dbReference type="GO" id="GO:0008233">
    <property type="term" value="F:peptidase activity"/>
    <property type="evidence" value="ECO:0007669"/>
    <property type="project" value="UniProtKB-KW"/>
</dbReference>
<evidence type="ECO:0000256" key="4">
    <source>
        <dbReference type="ARBA" id="ARBA00022692"/>
    </source>
</evidence>
<reference evidence="9 10" key="1">
    <citation type="submission" date="2016-12" db="EMBL/GenBank/DDBJ databases">
        <title>Marinobacter lutaoensis whole genome sequencing.</title>
        <authorList>
            <person name="Verma A."/>
            <person name="Krishnamurthi S."/>
        </authorList>
    </citation>
    <scope>NUCLEOTIDE SEQUENCE [LARGE SCALE GENOMIC DNA]</scope>
    <source>
        <strain evidence="9 10">T5054</strain>
    </source>
</reference>
<evidence type="ECO:0000256" key="2">
    <source>
        <dbReference type="ARBA" id="ARBA00022475"/>
    </source>
</evidence>
<dbReference type="EMBL" id="MSCW01000001">
    <property type="protein sequence ID" value="ONF45458.1"/>
    <property type="molecule type" value="Genomic_DNA"/>
</dbReference>
<feature type="transmembrane region" description="Helical" evidence="8">
    <location>
        <begin position="145"/>
        <end position="166"/>
    </location>
</feature>
<feature type="transmembrane region" description="Helical" evidence="8">
    <location>
        <begin position="35"/>
        <end position="57"/>
    </location>
</feature>
<keyword evidence="4 8" id="KW-0812">Transmembrane</keyword>
<keyword evidence="5" id="KW-0378">Hydrolase</keyword>
<evidence type="ECO:0000313" key="9">
    <source>
        <dbReference type="EMBL" id="ONF45458.1"/>
    </source>
</evidence>
<feature type="transmembrane region" description="Helical" evidence="8">
    <location>
        <begin position="281"/>
        <end position="300"/>
    </location>
</feature>
<evidence type="ECO:0000256" key="1">
    <source>
        <dbReference type="ARBA" id="ARBA00004651"/>
    </source>
</evidence>
<evidence type="ECO:0000256" key="8">
    <source>
        <dbReference type="SAM" id="Phobius"/>
    </source>
</evidence>
<dbReference type="GO" id="GO:0006508">
    <property type="term" value="P:proteolysis"/>
    <property type="evidence" value="ECO:0007669"/>
    <property type="project" value="UniProtKB-KW"/>
</dbReference>
<comment type="caution">
    <text evidence="9">The sequence shown here is derived from an EMBL/GenBank/DDBJ whole genome shotgun (WGS) entry which is preliminary data.</text>
</comment>
<evidence type="ECO:0008006" key="11">
    <source>
        <dbReference type="Google" id="ProtNLM"/>
    </source>
</evidence>